<gene>
    <name evidence="2" type="ORF">GS597_04130</name>
</gene>
<keyword evidence="1" id="KW-1133">Transmembrane helix</keyword>
<keyword evidence="1" id="KW-0812">Transmembrane</keyword>
<keyword evidence="3" id="KW-1185">Reference proteome</keyword>
<comment type="caution">
    <text evidence="2">The sequence shown here is derived from an EMBL/GenBank/DDBJ whole genome shotgun (WGS) entry which is preliminary data.</text>
</comment>
<feature type="transmembrane region" description="Helical" evidence="1">
    <location>
        <begin position="64"/>
        <end position="80"/>
    </location>
</feature>
<keyword evidence="1" id="KW-0472">Membrane</keyword>
<dbReference type="AlphaFoldDB" id="A0A8K1ZX98"/>
<protein>
    <submittedName>
        <fullName evidence="2">DUF3493 domain-containing protein</fullName>
    </submittedName>
</protein>
<dbReference type="RefSeq" id="WP_161824177.1">
    <property type="nucleotide sequence ID" value="NZ_WVIC01000005.1"/>
</dbReference>
<dbReference type="EMBL" id="WVIC01000005">
    <property type="protein sequence ID" value="NCJ05711.1"/>
    <property type="molecule type" value="Genomic_DNA"/>
</dbReference>
<dbReference type="Proteomes" id="UP000607397">
    <property type="component" value="Unassembled WGS sequence"/>
</dbReference>
<feature type="transmembrane region" description="Helical" evidence="1">
    <location>
        <begin position="31"/>
        <end position="52"/>
    </location>
</feature>
<dbReference type="Pfam" id="PF11998">
    <property type="entry name" value="DUF3493"/>
    <property type="match status" value="1"/>
</dbReference>
<accession>A0A8K1ZX98</accession>
<evidence type="ECO:0000256" key="1">
    <source>
        <dbReference type="SAM" id="Phobius"/>
    </source>
</evidence>
<sequence length="87" mass="9466">MKDVNTKTGSRQISARLRAEAKAPFRGLRHFFYLAFAVSGALGVFIFALKLVAGEPMATGVPNLLLQLGVVALMVGLWRWDQPPANP</sequence>
<reference evidence="2" key="1">
    <citation type="submission" date="2019-12" db="EMBL/GenBank/DDBJ databases">
        <title>High-Quality draft genome sequences of three cyanobacteria isolated from the limestone walls of the Old Cathedral of Coimbra.</title>
        <authorList>
            <person name="Tiago I."/>
            <person name="Soares F."/>
            <person name="Portugal A."/>
        </authorList>
    </citation>
    <scope>NUCLEOTIDE SEQUENCE [LARGE SCALE GENOMIC DNA]</scope>
    <source>
        <strain evidence="2">C</strain>
    </source>
</reference>
<evidence type="ECO:0000313" key="2">
    <source>
        <dbReference type="EMBL" id="NCJ05711.1"/>
    </source>
</evidence>
<proteinExistence type="predicted"/>
<dbReference type="InterPro" id="IPR021883">
    <property type="entry name" value="LPA1-like"/>
</dbReference>
<organism evidence="2 3">
    <name type="scientific">Petrachloros mirabilis ULC683</name>
    <dbReference type="NCBI Taxonomy" id="2781853"/>
    <lineage>
        <taxon>Bacteria</taxon>
        <taxon>Bacillati</taxon>
        <taxon>Cyanobacteriota</taxon>
        <taxon>Cyanophyceae</taxon>
        <taxon>Synechococcales</taxon>
        <taxon>Petrachlorosaceae</taxon>
        <taxon>Petrachloros</taxon>
        <taxon>Petrachloros mirabilis</taxon>
    </lineage>
</organism>
<evidence type="ECO:0000313" key="3">
    <source>
        <dbReference type="Proteomes" id="UP000607397"/>
    </source>
</evidence>
<name>A0A8K1ZX98_9CYAN</name>